<dbReference type="STRING" id="1477437.SAMN05444682_104157"/>
<gene>
    <name evidence="1" type="ORF">SAMN05444682_104157</name>
</gene>
<proteinExistence type="predicted"/>
<evidence type="ECO:0000313" key="2">
    <source>
        <dbReference type="Proteomes" id="UP000198670"/>
    </source>
</evidence>
<name>A0A1I3IMW7_9SPHI</name>
<organism evidence="1 2">
    <name type="scientific">Parapedobacter indicus</name>
    <dbReference type="NCBI Taxonomy" id="1477437"/>
    <lineage>
        <taxon>Bacteria</taxon>
        <taxon>Pseudomonadati</taxon>
        <taxon>Bacteroidota</taxon>
        <taxon>Sphingobacteriia</taxon>
        <taxon>Sphingobacteriales</taxon>
        <taxon>Sphingobacteriaceae</taxon>
        <taxon>Parapedobacter</taxon>
    </lineage>
</organism>
<reference evidence="1 2" key="1">
    <citation type="submission" date="2016-10" db="EMBL/GenBank/DDBJ databases">
        <authorList>
            <person name="de Groot N.N."/>
        </authorList>
    </citation>
    <scope>NUCLEOTIDE SEQUENCE [LARGE SCALE GENOMIC DNA]</scope>
    <source>
        <strain evidence="1 2">RK1</strain>
    </source>
</reference>
<keyword evidence="2" id="KW-1185">Reference proteome</keyword>
<dbReference type="RefSeq" id="WP_090626423.1">
    <property type="nucleotide sequence ID" value="NZ_FOQO01000004.1"/>
</dbReference>
<dbReference type="Proteomes" id="UP000198670">
    <property type="component" value="Unassembled WGS sequence"/>
</dbReference>
<dbReference type="EMBL" id="FOQO01000004">
    <property type="protein sequence ID" value="SFI49345.1"/>
    <property type="molecule type" value="Genomic_DNA"/>
</dbReference>
<dbReference type="PROSITE" id="PS51257">
    <property type="entry name" value="PROKAR_LIPOPROTEIN"/>
    <property type="match status" value="1"/>
</dbReference>
<dbReference type="OrthoDB" id="798998at2"/>
<evidence type="ECO:0000313" key="1">
    <source>
        <dbReference type="EMBL" id="SFI49345.1"/>
    </source>
</evidence>
<accession>A0A1I3IMW7</accession>
<dbReference type="AlphaFoldDB" id="A0A1I3IMW7"/>
<evidence type="ECO:0008006" key="3">
    <source>
        <dbReference type="Google" id="ProtNLM"/>
    </source>
</evidence>
<sequence length="145" mass="16243">MKKINLIGLLLVAFTLSCSKVELTGEEHGCDKVDCTYDLRWISVKLVDPSGKPVALDRTKVTRISDGKDLTKTYTNDQWSIFKSLGSYPVTSDIDGEHIPKFKHTKVRFQGYIGNREVVKADYVVTFDCCHISLVSGELELVTGR</sequence>
<protein>
    <recommendedName>
        <fullName evidence="3">Lipoprotein</fullName>
    </recommendedName>
</protein>